<feature type="transmembrane region" description="Helical" evidence="1">
    <location>
        <begin position="21"/>
        <end position="41"/>
    </location>
</feature>
<accession>A0A8S9RZ82</accession>
<organism evidence="2 3">
    <name type="scientific">Brassica cretica</name>
    <name type="common">Mustard</name>
    <dbReference type="NCBI Taxonomy" id="69181"/>
    <lineage>
        <taxon>Eukaryota</taxon>
        <taxon>Viridiplantae</taxon>
        <taxon>Streptophyta</taxon>
        <taxon>Embryophyta</taxon>
        <taxon>Tracheophyta</taxon>
        <taxon>Spermatophyta</taxon>
        <taxon>Magnoliopsida</taxon>
        <taxon>eudicotyledons</taxon>
        <taxon>Gunneridae</taxon>
        <taxon>Pentapetalae</taxon>
        <taxon>rosids</taxon>
        <taxon>malvids</taxon>
        <taxon>Brassicales</taxon>
        <taxon>Brassicaceae</taxon>
        <taxon>Brassiceae</taxon>
        <taxon>Brassica</taxon>
    </lineage>
</organism>
<reference evidence="2" key="1">
    <citation type="submission" date="2019-12" db="EMBL/GenBank/DDBJ databases">
        <title>Genome sequencing and annotation of Brassica cretica.</title>
        <authorList>
            <person name="Studholme D.J."/>
            <person name="Sarris P."/>
        </authorList>
    </citation>
    <scope>NUCLEOTIDE SEQUENCE</scope>
    <source>
        <strain evidence="2">PFS-109/04</strain>
        <tissue evidence="2">Leaf</tissue>
    </source>
</reference>
<gene>
    <name evidence="2" type="ORF">F2Q69_00030250</name>
</gene>
<evidence type="ECO:0000256" key="1">
    <source>
        <dbReference type="SAM" id="Phobius"/>
    </source>
</evidence>
<evidence type="ECO:0000313" key="3">
    <source>
        <dbReference type="Proteomes" id="UP000712600"/>
    </source>
</evidence>
<keyword evidence="1" id="KW-0472">Membrane</keyword>
<keyword evidence="1" id="KW-0812">Transmembrane</keyword>
<proteinExistence type="predicted"/>
<comment type="caution">
    <text evidence="2">The sequence shown here is derived from an EMBL/GenBank/DDBJ whole genome shotgun (WGS) entry which is preliminary data.</text>
</comment>
<dbReference type="EMBL" id="QGKX02000088">
    <property type="protein sequence ID" value="KAF3585783.1"/>
    <property type="molecule type" value="Genomic_DNA"/>
</dbReference>
<dbReference type="Proteomes" id="UP000712600">
    <property type="component" value="Unassembled WGS sequence"/>
</dbReference>
<name>A0A8S9RZ82_BRACR</name>
<dbReference type="AlphaFoldDB" id="A0A8S9RZ82"/>
<evidence type="ECO:0000313" key="2">
    <source>
        <dbReference type="EMBL" id="KAF3585783.1"/>
    </source>
</evidence>
<sequence>MSRRTAGRQVEKLLTRRLSKVIACCLMECFVVLGVVTLVLALRVAELPVVVLAYSVTYLGEVLGDIPSETWRLKPGLRGSLAQVNSNTGQGSEE</sequence>
<keyword evidence="1" id="KW-1133">Transmembrane helix</keyword>
<protein>
    <submittedName>
        <fullName evidence="2">Uncharacterized protein</fullName>
    </submittedName>
</protein>